<dbReference type="AlphaFoldDB" id="A0A838YIE2"/>
<dbReference type="Gene3D" id="1.10.4030.10">
    <property type="entry name" value="Porin chaperone SurA, peptide-binding domain"/>
    <property type="match status" value="1"/>
</dbReference>
<dbReference type="InterPro" id="IPR046357">
    <property type="entry name" value="PPIase_dom_sf"/>
</dbReference>
<protein>
    <submittedName>
        <fullName evidence="2">Peptidyl-prolyl cis-trans isomerase</fullName>
    </submittedName>
</protein>
<name>A0A838YIE2_9GAMM</name>
<gene>
    <name evidence="2" type="ORF">H2021_02790</name>
</gene>
<evidence type="ECO:0000313" key="2">
    <source>
        <dbReference type="EMBL" id="MBA4724124.1"/>
    </source>
</evidence>
<sequence length="250" mass="29073">MYIIDIGSNYDESKDIFISDQEIISLVNAWKSQVGRDPTDDEIARIINNLVNEEILYREAIALGLDKEDRIIKRRLAQKISFLKQESVIDKPSYEEISRFYDQNKDSYYISPTFTFTHHFFTNENNSLERSNQAILNIKNNKNISSDVFFLGKNFAEINMKGIESNFGVGLEVAFSNPDLNIWTGPYKSPFGHHLLFITNVKDGYYPDIKKIYKELEVDYIQLKRDVAVDNFINKVRSDYSIIINPDLKI</sequence>
<dbReference type="InterPro" id="IPR000297">
    <property type="entry name" value="PPIase_PpiC"/>
</dbReference>
<comment type="caution">
    <text evidence="2">The sequence shown here is derived from an EMBL/GenBank/DDBJ whole genome shotgun (WGS) entry which is preliminary data.</text>
</comment>
<evidence type="ECO:0000313" key="3">
    <source>
        <dbReference type="Proteomes" id="UP000585327"/>
    </source>
</evidence>
<organism evidence="2 3">
    <name type="scientific">SAR86 cluster bacterium</name>
    <dbReference type="NCBI Taxonomy" id="2030880"/>
    <lineage>
        <taxon>Bacteria</taxon>
        <taxon>Pseudomonadati</taxon>
        <taxon>Pseudomonadota</taxon>
        <taxon>Gammaproteobacteria</taxon>
        <taxon>SAR86 cluster</taxon>
    </lineage>
</organism>
<keyword evidence="2" id="KW-0413">Isomerase</keyword>
<dbReference type="EMBL" id="JACETM010000022">
    <property type="protein sequence ID" value="MBA4724124.1"/>
    <property type="molecule type" value="Genomic_DNA"/>
</dbReference>
<dbReference type="GO" id="GO:0003755">
    <property type="term" value="F:peptidyl-prolyl cis-trans isomerase activity"/>
    <property type="evidence" value="ECO:0007669"/>
    <property type="project" value="InterPro"/>
</dbReference>
<evidence type="ECO:0000259" key="1">
    <source>
        <dbReference type="Pfam" id="PF13145"/>
    </source>
</evidence>
<proteinExistence type="predicted"/>
<dbReference type="InterPro" id="IPR027304">
    <property type="entry name" value="Trigger_fact/SurA_dom_sf"/>
</dbReference>
<feature type="domain" description="PpiC" evidence="1">
    <location>
        <begin position="92"/>
        <end position="210"/>
    </location>
</feature>
<dbReference type="Pfam" id="PF13145">
    <property type="entry name" value="Rotamase_2"/>
    <property type="match status" value="1"/>
</dbReference>
<dbReference type="Proteomes" id="UP000585327">
    <property type="component" value="Unassembled WGS sequence"/>
</dbReference>
<dbReference type="Gene3D" id="3.10.50.40">
    <property type="match status" value="1"/>
</dbReference>
<accession>A0A838YIE2</accession>
<reference evidence="2 3" key="1">
    <citation type="submission" date="2020-06" db="EMBL/GenBank/DDBJ databases">
        <title>Dysbiosis in marine aquaculture revealed through microbiome analysis: reverse ecology for environmental sustainability.</title>
        <authorList>
            <person name="Haro-Moreno J.M."/>
            <person name="Coutinho F.H."/>
            <person name="Zaragoza-Solas A."/>
            <person name="Picazo A."/>
            <person name="Almagro-Moreno S."/>
            <person name="Lopez-Perez M."/>
        </authorList>
    </citation>
    <scope>NUCLEOTIDE SEQUENCE [LARGE SCALE GENOMIC DNA]</scope>
    <source>
        <strain evidence="2">MCMED-G42</strain>
    </source>
</reference>
<dbReference type="SUPFAM" id="SSF109998">
    <property type="entry name" value="Triger factor/SurA peptide-binding domain-like"/>
    <property type="match status" value="1"/>
</dbReference>